<dbReference type="STRING" id="1121432.SAMN02745219_00044"/>
<dbReference type="InterPro" id="IPR014247">
    <property type="entry name" value="Spore_lipoprot_YhcN/YlaJ"/>
</dbReference>
<evidence type="ECO:0000256" key="2">
    <source>
        <dbReference type="SAM" id="SignalP"/>
    </source>
</evidence>
<organism evidence="3 4">
    <name type="scientific">Desulfofundulus thermosubterraneus DSM 16057</name>
    <dbReference type="NCBI Taxonomy" id="1121432"/>
    <lineage>
        <taxon>Bacteria</taxon>
        <taxon>Bacillati</taxon>
        <taxon>Bacillota</taxon>
        <taxon>Clostridia</taxon>
        <taxon>Eubacteriales</taxon>
        <taxon>Peptococcaceae</taxon>
        <taxon>Desulfofundulus</taxon>
    </lineage>
</organism>
<protein>
    <submittedName>
        <fullName evidence="3">Sporulation lipoprotein, YhcN/YlaJ family</fullName>
    </submittedName>
</protein>
<sequence>MKKWPVWFSIIPLVLMLVSGCTAARKPAPPAPAAPGPAPAAPGPAATAPRPLPTTPAEAHRLATKLAAEAEKVPGVKSATVVLTGNTAIVGLDIKSGVERGRTAAIKDEVARRVRAADNRVATVQVTTDPDTVTRIRRVAQGISRGTPVASFNREIQEILRRITPTTR</sequence>
<feature type="region of interest" description="Disordered" evidence="1">
    <location>
        <begin position="25"/>
        <end position="55"/>
    </location>
</feature>
<dbReference type="NCBIfam" id="TIGR02898">
    <property type="entry name" value="spore_YhcN_YlaJ"/>
    <property type="match status" value="1"/>
</dbReference>
<reference evidence="4" key="1">
    <citation type="submission" date="2016-11" db="EMBL/GenBank/DDBJ databases">
        <authorList>
            <person name="Varghese N."/>
            <person name="Submissions S."/>
        </authorList>
    </citation>
    <scope>NUCLEOTIDE SEQUENCE [LARGE SCALE GENOMIC DNA]</scope>
    <source>
        <strain evidence="4">DSM 16057</strain>
    </source>
</reference>
<dbReference type="Proteomes" id="UP000184529">
    <property type="component" value="Unassembled WGS sequence"/>
</dbReference>
<dbReference type="InterPro" id="IPR019076">
    <property type="entry name" value="Spore_lipoprot_YhcN/YlaJ-like"/>
</dbReference>
<evidence type="ECO:0000256" key="1">
    <source>
        <dbReference type="SAM" id="MobiDB-lite"/>
    </source>
</evidence>
<feature type="chain" id="PRO_5038522962" evidence="2">
    <location>
        <begin position="24"/>
        <end position="168"/>
    </location>
</feature>
<evidence type="ECO:0000313" key="4">
    <source>
        <dbReference type="Proteomes" id="UP000184529"/>
    </source>
</evidence>
<dbReference type="EMBL" id="FQZM01000003">
    <property type="protein sequence ID" value="SHI32488.1"/>
    <property type="molecule type" value="Genomic_DNA"/>
</dbReference>
<evidence type="ECO:0000313" key="3">
    <source>
        <dbReference type="EMBL" id="SHI32488.1"/>
    </source>
</evidence>
<keyword evidence="3" id="KW-0449">Lipoprotein</keyword>
<gene>
    <name evidence="3" type="ORF">SAMN02745219_00044</name>
</gene>
<feature type="signal peptide" evidence="2">
    <location>
        <begin position="1"/>
        <end position="23"/>
    </location>
</feature>
<name>A0A1M6A7M8_9FIRM</name>
<dbReference type="RefSeq" id="WP_072866763.1">
    <property type="nucleotide sequence ID" value="NZ_FQZM01000003.1"/>
</dbReference>
<dbReference type="AlphaFoldDB" id="A0A1M6A7M8"/>
<feature type="compositionally biased region" description="Pro residues" evidence="1">
    <location>
        <begin position="27"/>
        <end position="42"/>
    </location>
</feature>
<keyword evidence="2" id="KW-0732">Signal</keyword>
<dbReference type="GO" id="GO:0030435">
    <property type="term" value="P:sporulation resulting in formation of a cellular spore"/>
    <property type="evidence" value="ECO:0007669"/>
    <property type="project" value="InterPro"/>
</dbReference>
<dbReference type="OrthoDB" id="1707228at2"/>
<proteinExistence type="predicted"/>
<dbReference type="Pfam" id="PF09580">
    <property type="entry name" value="Spore_YhcN_YlaJ"/>
    <property type="match status" value="1"/>
</dbReference>
<accession>A0A1M6A7M8</accession>
<dbReference type="PROSITE" id="PS51257">
    <property type="entry name" value="PROKAR_LIPOPROTEIN"/>
    <property type="match status" value="1"/>
</dbReference>
<keyword evidence="4" id="KW-1185">Reference proteome</keyword>